<keyword evidence="3 7" id="KW-0067">ATP-binding</keyword>
<gene>
    <name evidence="7" type="ORF">F5613_002235</name>
</gene>
<dbReference type="PANTHER" id="PTHR42798:SF2">
    <property type="entry name" value="ABC TRANSPORTER ATP-BINDING PROTEIN MG467-RELATED"/>
    <property type="match status" value="1"/>
</dbReference>
<dbReference type="InterPro" id="IPR027417">
    <property type="entry name" value="P-loop_NTPase"/>
</dbReference>
<reference evidence="7 8" key="1">
    <citation type="submission" date="2020-07" db="EMBL/GenBank/DDBJ databases">
        <title>Genomic Encyclopedia of Type Strains, Phase IV (KMG-IV): sequencing the most valuable type-strain genomes for metagenomic binning, comparative biology and taxonomic classification.</title>
        <authorList>
            <person name="Goeker M."/>
        </authorList>
    </citation>
    <scope>NUCLEOTIDE SEQUENCE [LARGE SCALE GENOMIC DNA]</scope>
    <source>
        <strain evidence="7 8">DSM 23697</strain>
    </source>
</reference>
<evidence type="ECO:0000256" key="3">
    <source>
        <dbReference type="ARBA" id="ARBA00022840"/>
    </source>
</evidence>
<dbReference type="InterPro" id="IPR017911">
    <property type="entry name" value="MacB-like_ATP-bd"/>
</dbReference>
<dbReference type="GO" id="GO:0005524">
    <property type="term" value="F:ATP binding"/>
    <property type="evidence" value="ECO:0007669"/>
    <property type="project" value="UniProtKB-KW"/>
</dbReference>
<evidence type="ECO:0000256" key="2">
    <source>
        <dbReference type="ARBA" id="ARBA00022741"/>
    </source>
</evidence>
<dbReference type="PANTHER" id="PTHR42798">
    <property type="entry name" value="LIPOPROTEIN-RELEASING SYSTEM ATP-BINDING PROTEIN LOLD"/>
    <property type="match status" value="1"/>
</dbReference>
<dbReference type="SMART" id="SM00382">
    <property type="entry name" value="AAA"/>
    <property type="match status" value="1"/>
</dbReference>
<dbReference type="CDD" id="cd03255">
    <property type="entry name" value="ABC_MJ0796_LolCDE_FtsE"/>
    <property type="match status" value="1"/>
</dbReference>
<dbReference type="AlphaFoldDB" id="A0A8E2D5S9"/>
<keyword evidence="4" id="KW-1278">Translocase</keyword>
<dbReference type="InterPro" id="IPR003593">
    <property type="entry name" value="AAA+_ATPase"/>
</dbReference>
<dbReference type="InterPro" id="IPR003439">
    <property type="entry name" value="ABC_transporter-like_ATP-bd"/>
</dbReference>
<comment type="caution">
    <text evidence="7">The sequence shown here is derived from an EMBL/GenBank/DDBJ whole genome shotgun (WGS) entry which is preliminary data.</text>
</comment>
<dbReference type="SUPFAM" id="SSF52540">
    <property type="entry name" value="P-loop containing nucleoside triphosphate hydrolases"/>
    <property type="match status" value="1"/>
</dbReference>
<evidence type="ECO:0000259" key="6">
    <source>
        <dbReference type="PROSITE" id="PS50893"/>
    </source>
</evidence>
<evidence type="ECO:0000313" key="7">
    <source>
        <dbReference type="EMBL" id="NYI50105.1"/>
    </source>
</evidence>
<dbReference type="GO" id="GO:0022857">
    <property type="term" value="F:transmembrane transporter activity"/>
    <property type="evidence" value="ECO:0007669"/>
    <property type="project" value="UniProtKB-ARBA"/>
</dbReference>
<comment type="similarity">
    <text evidence="5">Belongs to the ABC transporter superfamily. Macrolide exporter (TC 3.A.1.122) family.</text>
</comment>
<dbReference type="FunFam" id="3.40.50.300:FF:000032">
    <property type="entry name" value="Export ABC transporter ATP-binding protein"/>
    <property type="match status" value="1"/>
</dbReference>
<dbReference type="GO" id="GO:0016887">
    <property type="term" value="F:ATP hydrolysis activity"/>
    <property type="evidence" value="ECO:0007669"/>
    <property type="project" value="InterPro"/>
</dbReference>
<keyword evidence="1" id="KW-0813">Transport</keyword>
<sequence length="219" mass="24362">MIELQNIHKSYITQYTSLHVLRGINLSIENGEMISIMGASGSGKSTLLNVLGLLDRFDEGKYCIDGISTNGLTMQQRAYYRNKLLGFVFQSSNLIAYKNLVENVALPLYYRGISRKQRNILAIEQLDMLGLKDWATHFPNELSGGQKQRVAIARALIAKPSLILADEPTGQLDSSTAIEVINLLKEINKKGTTMIIVTHEIGIAQQTNRIIKITDGQIE</sequence>
<dbReference type="InterPro" id="IPR017871">
    <property type="entry name" value="ABC_transporter-like_CS"/>
</dbReference>
<dbReference type="PROSITE" id="PS50893">
    <property type="entry name" value="ABC_TRANSPORTER_2"/>
    <property type="match status" value="1"/>
</dbReference>
<dbReference type="GO" id="GO:0098796">
    <property type="term" value="C:membrane protein complex"/>
    <property type="evidence" value="ECO:0007669"/>
    <property type="project" value="UniProtKB-ARBA"/>
</dbReference>
<name>A0A8E2D5S9_9PORP</name>
<dbReference type="EMBL" id="JACCCY010000003">
    <property type="protein sequence ID" value="NYI50105.1"/>
    <property type="molecule type" value="Genomic_DNA"/>
</dbReference>
<evidence type="ECO:0000256" key="1">
    <source>
        <dbReference type="ARBA" id="ARBA00022448"/>
    </source>
</evidence>
<evidence type="ECO:0000256" key="5">
    <source>
        <dbReference type="ARBA" id="ARBA00038388"/>
    </source>
</evidence>
<dbReference type="Pfam" id="PF00005">
    <property type="entry name" value="ABC_tran"/>
    <property type="match status" value="1"/>
</dbReference>
<keyword evidence="8" id="KW-1185">Reference proteome</keyword>
<keyword evidence="2" id="KW-0547">Nucleotide-binding</keyword>
<accession>A0A8E2D5S9</accession>
<proteinExistence type="inferred from homology"/>
<dbReference type="Gene3D" id="3.40.50.300">
    <property type="entry name" value="P-loop containing nucleotide triphosphate hydrolases"/>
    <property type="match status" value="1"/>
</dbReference>
<evidence type="ECO:0000313" key="8">
    <source>
        <dbReference type="Proteomes" id="UP000574332"/>
    </source>
</evidence>
<organism evidence="7 8">
    <name type="scientific">Macellibacteroides fermentans</name>
    <dbReference type="NCBI Taxonomy" id="879969"/>
    <lineage>
        <taxon>Bacteria</taxon>
        <taxon>Pseudomonadati</taxon>
        <taxon>Bacteroidota</taxon>
        <taxon>Bacteroidia</taxon>
        <taxon>Bacteroidales</taxon>
        <taxon>Porphyromonadaceae</taxon>
        <taxon>Macellibacteroides</taxon>
    </lineage>
</organism>
<evidence type="ECO:0000256" key="4">
    <source>
        <dbReference type="ARBA" id="ARBA00022967"/>
    </source>
</evidence>
<dbReference type="RefSeq" id="WP_179399748.1">
    <property type="nucleotide sequence ID" value="NZ_JACCCY010000003.1"/>
</dbReference>
<feature type="domain" description="ABC transporter" evidence="6">
    <location>
        <begin position="2"/>
        <end position="219"/>
    </location>
</feature>
<protein>
    <submittedName>
        <fullName evidence="7">Putative ABC transport system ATP-binding protein</fullName>
    </submittedName>
</protein>
<dbReference type="PROSITE" id="PS00211">
    <property type="entry name" value="ABC_TRANSPORTER_1"/>
    <property type="match status" value="1"/>
</dbReference>
<dbReference type="Proteomes" id="UP000574332">
    <property type="component" value="Unassembled WGS sequence"/>
</dbReference>